<dbReference type="InterPro" id="IPR036412">
    <property type="entry name" value="HAD-like_sf"/>
</dbReference>
<evidence type="ECO:0000313" key="2">
    <source>
        <dbReference type="Proteomes" id="UP000552644"/>
    </source>
</evidence>
<dbReference type="InterPro" id="IPR050155">
    <property type="entry name" value="HAD-like_hydrolase_sf"/>
</dbReference>
<accession>A0A7W7VPA3</accession>
<comment type="caution">
    <text evidence="1">The sequence shown here is derived from an EMBL/GenBank/DDBJ whole genome shotgun (WGS) entry which is preliminary data.</text>
</comment>
<dbReference type="GO" id="GO:0008967">
    <property type="term" value="F:phosphoglycolate phosphatase activity"/>
    <property type="evidence" value="ECO:0007669"/>
    <property type="project" value="TreeGrafter"/>
</dbReference>
<dbReference type="PANTHER" id="PTHR43434">
    <property type="entry name" value="PHOSPHOGLYCOLATE PHOSPHATASE"/>
    <property type="match status" value="1"/>
</dbReference>
<dbReference type="GO" id="GO:0006281">
    <property type="term" value="P:DNA repair"/>
    <property type="evidence" value="ECO:0007669"/>
    <property type="project" value="TreeGrafter"/>
</dbReference>
<dbReference type="SUPFAM" id="SSF56784">
    <property type="entry name" value="HAD-like"/>
    <property type="match status" value="1"/>
</dbReference>
<dbReference type="EMBL" id="JACHJP010000004">
    <property type="protein sequence ID" value="MBB4917473.1"/>
    <property type="molecule type" value="Genomic_DNA"/>
</dbReference>
<dbReference type="RefSeq" id="WP_184717704.1">
    <property type="nucleotide sequence ID" value="NZ_JACHJP010000004.1"/>
</dbReference>
<dbReference type="Proteomes" id="UP000552644">
    <property type="component" value="Unassembled WGS sequence"/>
</dbReference>
<protein>
    <submittedName>
        <fullName evidence="1">Beta-phosphoglucomutase-like phosphatase (HAD superfamily)</fullName>
    </submittedName>
</protein>
<name>A0A7W7VPA3_9ACTN</name>
<keyword evidence="2" id="KW-1185">Reference proteome</keyword>
<gene>
    <name evidence="1" type="ORF">FHS44_004581</name>
</gene>
<organism evidence="1 2">
    <name type="scientific">Streptosporangium saharense</name>
    <dbReference type="NCBI Taxonomy" id="1706840"/>
    <lineage>
        <taxon>Bacteria</taxon>
        <taxon>Bacillati</taxon>
        <taxon>Actinomycetota</taxon>
        <taxon>Actinomycetes</taxon>
        <taxon>Streptosporangiales</taxon>
        <taxon>Streptosporangiaceae</taxon>
        <taxon>Streptosporangium</taxon>
    </lineage>
</organism>
<evidence type="ECO:0000313" key="1">
    <source>
        <dbReference type="EMBL" id="MBB4917473.1"/>
    </source>
</evidence>
<dbReference type="Pfam" id="PF13419">
    <property type="entry name" value="HAD_2"/>
    <property type="match status" value="1"/>
</dbReference>
<proteinExistence type="predicted"/>
<dbReference type="InterPro" id="IPR023214">
    <property type="entry name" value="HAD_sf"/>
</dbReference>
<dbReference type="Gene3D" id="3.40.50.1000">
    <property type="entry name" value="HAD superfamily/HAD-like"/>
    <property type="match status" value="1"/>
</dbReference>
<dbReference type="PANTHER" id="PTHR43434:SF1">
    <property type="entry name" value="PHOSPHOGLYCOLATE PHOSPHATASE"/>
    <property type="match status" value="1"/>
</dbReference>
<sequence length="231" mass="24567">MTSTRVRPHVARVLEHTRAVLLPFDGTVCDLFADVDTAAIAKRIRARLFKRGHRMTLMVAITADPLGMMAYARSVGPASGAEAEKIVRDAERAAARTATPEPGIHEVLRACQASGRPVAVMGYTCPTAMESHLEAHDLRHLVGPVIGRGQRRLSAQRLIRQAVEALGVEPSDCALVSQSPEGMFAAEEAGTHAIGVVSRHSTRKQLAFTSSAVVVSSLPKLADAITAVPPA</sequence>
<dbReference type="InterPro" id="IPR041492">
    <property type="entry name" value="HAD_2"/>
</dbReference>
<dbReference type="AlphaFoldDB" id="A0A7W7VPA3"/>
<reference evidence="1 2" key="1">
    <citation type="submission" date="2020-08" db="EMBL/GenBank/DDBJ databases">
        <title>Genomic Encyclopedia of Type Strains, Phase III (KMG-III): the genomes of soil and plant-associated and newly described type strains.</title>
        <authorList>
            <person name="Whitman W."/>
        </authorList>
    </citation>
    <scope>NUCLEOTIDE SEQUENCE [LARGE SCALE GENOMIC DNA]</scope>
    <source>
        <strain evidence="1 2">CECT 8840</strain>
    </source>
</reference>